<evidence type="ECO:0008006" key="3">
    <source>
        <dbReference type="Google" id="ProtNLM"/>
    </source>
</evidence>
<sequence>MGKMDEMIVVAPRKHVFHNETLAFQGVVSEREQVATIMNRLNRHFSEMRRGNAEEDTTYKQPIPYVVIRRGKEIYSYERLSGGGEARLHNQLSIGFGGHMNAIMSSSFIEMLEANTHRELHEELIFDASKQKAMKTIGLINDDANEVGRVHLGILSVLDLEEDTDVAIRETNQLAGRWVTLEELSAQPMYDRLESWSKFVVDILNHTS</sequence>
<proteinExistence type="predicted"/>
<dbReference type="RefSeq" id="WP_011247952.1">
    <property type="nucleotide sequence ID" value="NZ_BOQQ01000002.1"/>
</dbReference>
<reference evidence="1 2" key="1">
    <citation type="submission" date="2017-07" db="EMBL/GenBank/DDBJ databases">
        <title>Isolation and whole genome analysis of endospore-forming bacteria from heroin.</title>
        <authorList>
            <person name="Kalinowski J."/>
            <person name="Ahrens B."/>
            <person name="Al-Dilaimi A."/>
            <person name="Winkler A."/>
            <person name="Wibberg D."/>
            <person name="Schleenbecker U."/>
            <person name="Ruckert C."/>
            <person name="Wolfel R."/>
            <person name="Grass G."/>
        </authorList>
    </citation>
    <scope>NUCLEOTIDE SEQUENCE [LARGE SCALE GENOMIC DNA]</scope>
    <source>
        <strain evidence="1 2">7539</strain>
    </source>
</reference>
<dbReference type="OMA" id="FKQPIPY"/>
<dbReference type="EMBL" id="NPCC01000047">
    <property type="protein sequence ID" value="PAE86779.1"/>
    <property type="molecule type" value="Genomic_DNA"/>
</dbReference>
<dbReference type="AlphaFoldDB" id="A0A268NU39"/>
<protein>
    <recommendedName>
        <fullName evidence="3">Nudix hydrolase domain-containing protein</fullName>
    </recommendedName>
</protein>
<name>A0A268NU39_SHOCL</name>
<accession>A0A268NU39</accession>
<evidence type="ECO:0000313" key="2">
    <source>
        <dbReference type="Proteomes" id="UP000216207"/>
    </source>
</evidence>
<dbReference type="Proteomes" id="UP000216207">
    <property type="component" value="Unassembled WGS sequence"/>
</dbReference>
<gene>
    <name evidence="1" type="ORF">CHH72_21585</name>
</gene>
<evidence type="ECO:0000313" key="1">
    <source>
        <dbReference type="EMBL" id="PAE86779.1"/>
    </source>
</evidence>
<comment type="caution">
    <text evidence="1">The sequence shown here is derived from an EMBL/GenBank/DDBJ whole genome shotgun (WGS) entry which is preliminary data.</text>
</comment>
<organism evidence="1 2">
    <name type="scientific">Shouchella clausii</name>
    <name type="common">Alkalihalobacillus clausii</name>
    <dbReference type="NCBI Taxonomy" id="79880"/>
    <lineage>
        <taxon>Bacteria</taxon>
        <taxon>Bacillati</taxon>
        <taxon>Bacillota</taxon>
        <taxon>Bacilli</taxon>
        <taxon>Bacillales</taxon>
        <taxon>Bacillaceae</taxon>
        <taxon>Shouchella</taxon>
    </lineage>
</organism>
<dbReference type="Gene3D" id="3.90.79.10">
    <property type="entry name" value="Nucleoside Triphosphate Pyrophosphohydrolase"/>
    <property type="match status" value="1"/>
</dbReference>